<dbReference type="Proteomes" id="UP001270362">
    <property type="component" value="Unassembled WGS sequence"/>
</dbReference>
<accession>A0AAE1CDN2</accession>
<reference evidence="2" key="2">
    <citation type="submission" date="2023-06" db="EMBL/GenBank/DDBJ databases">
        <authorList>
            <consortium name="Lawrence Berkeley National Laboratory"/>
            <person name="Haridas S."/>
            <person name="Hensen N."/>
            <person name="Bonometti L."/>
            <person name="Westerberg I."/>
            <person name="Brannstrom I.O."/>
            <person name="Guillou S."/>
            <person name="Cros-Aarteil S."/>
            <person name="Calhoun S."/>
            <person name="Kuo A."/>
            <person name="Mondo S."/>
            <person name="Pangilinan J."/>
            <person name="Riley R."/>
            <person name="Labutti K."/>
            <person name="Andreopoulos B."/>
            <person name="Lipzen A."/>
            <person name="Chen C."/>
            <person name="Yanf M."/>
            <person name="Daum C."/>
            <person name="Ng V."/>
            <person name="Clum A."/>
            <person name="Steindorff A."/>
            <person name="Ohm R."/>
            <person name="Martin F."/>
            <person name="Silar P."/>
            <person name="Natvig D."/>
            <person name="Lalanne C."/>
            <person name="Gautier V."/>
            <person name="Ament-Velasquez S.L."/>
            <person name="Kruys A."/>
            <person name="Hutchinson M.I."/>
            <person name="Powell A.J."/>
            <person name="Barry K."/>
            <person name="Miller A.N."/>
            <person name="Grigoriev I.V."/>
            <person name="Debuchy R."/>
            <person name="Gladieux P."/>
            <person name="Thoren M.H."/>
            <person name="Johannesson H."/>
        </authorList>
    </citation>
    <scope>NUCLEOTIDE SEQUENCE</scope>
    <source>
        <strain evidence="2">CBS 314.62</strain>
    </source>
</reference>
<evidence type="ECO:0000313" key="2">
    <source>
        <dbReference type="EMBL" id="KAK3689777.1"/>
    </source>
</evidence>
<gene>
    <name evidence="2" type="ORF">B0T22DRAFT_462200</name>
</gene>
<feature type="region of interest" description="Disordered" evidence="1">
    <location>
        <begin position="1"/>
        <end position="53"/>
    </location>
</feature>
<proteinExistence type="predicted"/>
<protein>
    <submittedName>
        <fullName evidence="2">Uncharacterized protein</fullName>
    </submittedName>
</protein>
<keyword evidence="3" id="KW-1185">Reference proteome</keyword>
<feature type="compositionally biased region" description="Low complexity" evidence="1">
    <location>
        <begin position="18"/>
        <end position="35"/>
    </location>
</feature>
<comment type="caution">
    <text evidence="2">The sequence shown here is derived from an EMBL/GenBank/DDBJ whole genome shotgun (WGS) entry which is preliminary data.</text>
</comment>
<evidence type="ECO:0000313" key="3">
    <source>
        <dbReference type="Proteomes" id="UP001270362"/>
    </source>
</evidence>
<organism evidence="2 3">
    <name type="scientific">Podospora appendiculata</name>
    <dbReference type="NCBI Taxonomy" id="314037"/>
    <lineage>
        <taxon>Eukaryota</taxon>
        <taxon>Fungi</taxon>
        <taxon>Dikarya</taxon>
        <taxon>Ascomycota</taxon>
        <taxon>Pezizomycotina</taxon>
        <taxon>Sordariomycetes</taxon>
        <taxon>Sordariomycetidae</taxon>
        <taxon>Sordariales</taxon>
        <taxon>Podosporaceae</taxon>
        <taxon>Podospora</taxon>
    </lineage>
</organism>
<dbReference type="AlphaFoldDB" id="A0AAE1CDN2"/>
<evidence type="ECO:0000256" key="1">
    <source>
        <dbReference type="SAM" id="MobiDB-lite"/>
    </source>
</evidence>
<dbReference type="EMBL" id="JAULSO010000002">
    <property type="protein sequence ID" value="KAK3689777.1"/>
    <property type="molecule type" value="Genomic_DNA"/>
</dbReference>
<feature type="region of interest" description="Disordered" evidence="1">
    <location>
        <begin position="106"/>
        <end position="129"/>
    </location>
</feature>
<reference evidence="2" key="1">
    <citation type="journal article" date="2023" name="Mol. Phylogenet. Evol.">
        <title>Genome-scale phylogeny and comparative genomics of the fungal order Sordariales.</title>
        <authorList>
            <person name="Hensen N."/>
            <person name="Bonometti L."/>
            <person name="Westerberg I."/>
            <person name="Brannstrom I.O."/>
            <person name="Guillou S."/>
            <person name="Cros-Aarteil S."/>
            <person name="Calhoun S."/>
            <person name="Haridas S."/>
            <person name="Kuo A."/>
            <person name="Mondo S."/>
            <person name="Pangilinan J."/>
            <person name="Riley R."/>
            <person name="LaButti K."/>
            <person name="Andreopoulos B."/>
            <person name="Lipzen A."/>
            <person name="Chen C."/>
            <person name="Yan M."/>
            <person name="Daum C."/>
            <person name="Ng V."/>
            <person name="Clum A."/>
            <person name="Steindorff A."/>
            <person name="Ohm R.A."/>
            <person name="Martin F."/>
            <person name="Silar P."/>
            <person name="Natvig D.O."/>
            <person name="Lalanne C."/>
            <person name="Gautier V."/>
            <person name="Ament-Velasquez S.L."/>
            <person name="Kruys A."/>
            <person name="Hutchinson M.I."/>
            <person name="Powell A.J."/>
            <person name="Barry K."/>
            <person name="Miller A.N."/>
            <person name="Grigoriev I.V."/>
            <person name="Debuchy R."/>
            <person name="Gladieux P."/>
            <person name="Hiltunen Thoren M."/>
            <person name="Johannesson H."/>
        </authorList>
    </citation>
    <scope>NUCLEOTIDE SEQUENCE</scope>
    <source>
        <strain evidence="2">CBS 314.62</strain>
    </source>
</reference>
<feature type="compositionally biased region" description="Polar residues" evidence="1">
    <location>
        <begin position="41"/>
        <end position="53"/>
    </location>
</feature>
<sequence length="189" mass="20925">MSPAQDSREYYSSNSREAPASPTSSGRSSPVVSPSHRNDTSTHQSAGPSTQQQQVMSNYEFLEPWGGHHGFMRAYGHKTYDPAGYENARAQLDQMRERQGYHYGASPHVASRAPAPASQPHSVPPPRLIPTADSQLNITQRLTRLRFQPPAVTTPFLCLGVVKTPPGHRMAMDRQRLRFTETQGGDIND</sequence>
<name>A0AAE1CDN2_9PEZI</name>